<dbReference type="GeneID" id="28739769"/>
<accession>A0A0N1H4R2</accession>
<dbReference type="OrthoDB" id="274752at2759"/>
<dbReference type="PANTHER" id="PTHR28207:SF1">
    <property type="entry name" value="ATP SYNTHASE SUBUNIT H, MITOCHONDRIAL"/>
    <property type="match status" value="1"/>
</dbReference>
<sequence>MSQSLRYSGALLARVSRSSLPIARRSFATTPVRKADLIQDLYLRELKAYKPPPQKGPEEGAVAKFSPPAAPKSPEEADLASEMSEYENSTVEIEGSSTGAGETQEASADDYFEDLKQIDEENKGTAHH</sequence>
<keyword evidence="3" id="KW-1185">Reference proteome</keyword>
<evidence type="ECO:0000313" key="2">
    <source>
        <dbReference type="EMBL" id="KPI40355.1"/>
    </source>
</evidence>
<dbReference type="InterPro" id="IPR019711">
    <property type="entry name" value="ATP_synth_F0_suH"/>
</dbReference>
<evidence type="ECO:0008006" key="4">
    <source>
        <dbReference type="Google" id="ProtNLM"/>
    </source>
</evidence>
<feature type="compositionally biased region" description="Polar residues" evidence="1">
    <location>
        <begin position="86"/>
        <end position="106"/>
    </location>
</feature>
<reference evidence="2 3" key="1">
    <citation type="submission" date="2015-06" db="EMBL/GenBank/DDBJ databases">
        <title>Draft genome of the ant-associated black yeast Phialophora attae CBS 131958.</title>
        <authorList>
            <person name="Moreno L.F."/>
            <person name="Stielow B.J."/>
            <person name="de Hoog S."/>
            <person name="Vicente V.A."/>
            <person name="Weiss V.A."/>
            <person name="de Vries M."/>
            <person name="Cruz L.M."/>
            <person name="Souza E.M."/>
        </authorList>
    </citation>
    <scope>NUCLEOTIDE SEQUENCE [LARGE SCALE GENOMIC DNA]</scope>
    <source>
        <strain evidence="2 3">CBS 131958</strain>
    </source>
</reference>
<dbReference type="VEuPathDB" id="FungiDB:AB675_7515"/>
<dbReference type="Pfam" id="PF10775">
    <property type="entry name" value="ATP_sub_h"/>
    <property type="match status" value="1"/>
</dbReference>
<protein>
    <recommendedName>
        <fullName evidence="4">ATP synthase subunit H, mitochondrial</fullName>
    </recommendedName>
</protein>
<dbReference type="EMBL" id="LFJN01000012">
    <property type="protein sequence ID" value="KPI40355.1"/>
    <property type="molecule type" value="Genomic_DNA"/>
</dbReference>
<dbReference type="AlphaFoldDB" id="A0A0N1H4R2"/>
<comment type="caution">
    <text evidence="2">The sequence shown here is derived from an EMBL/GenBank/DDBJ whole genome shotgun (WGS) entry which is preliminary data.</text>
</comment>
<dbReference type="Proteomes" id="UP000038010">
    <property type="component" value="Unassembled WGS sequence"/>
</dbReference>
<gene>
    <name evidence="2" type="ORF">AB675_7515</name>
</gene>
<dbReference type="STRING" id="1664694.A0A0N1H4R2"/>
<evidence type="ECO:0000256" key="1">
    <source>
        <dbReference type="SAM" id="MobiDB-lite"/>
    </source>
</evidence>
<proteinExistence type="predicted"/>
<dbReference type="RefSeq" id="XP_018000318.1">
    <property type="nucleotide sequence ID" value="XM_018147889.1"/>
</dbReference>
<dbReference type="GO" id="GO:0046933">
    <property type="term" value="F:proton-transporting ATP synthase activity, rotational mechanism"/>
    <property type="evidence" value="ECO:0007669"/>
    <property type="project" value="TreeGrafter"/>
</dbReference>
<name>A0A0N1H4R2_9EURO</name>
<evidence type="ECO:0000313" key="3">
    <source>
        <dbReference type="Proteomes" id="UP000038010"/>
    </source>
</evidence>
<feature type="compositionally biased region" description="Basic and acidic residues" evidence="1">
    <location>
        <begin position="113"/>
        <end position="128"/>
    </location>
</feature>
<organism evidence="2 3">
    <name type="scientific">Cyphellophora attinorum</name>
    <dbReference type="NCBI Taxonomy" id="1664694"/>
    <lineage>
        <taxon>Eukaryota</taxon>
        <taxon>Fungi</taxon>
        <taxon>Dikarya</taxon>
        <taxon>Ascomycota</taxon>
        <taxon>Pezizomycotina</taxon>
        <taxon>Eurotiomycetes</taxon>
        <taxon>Chaetothyriomycetidae</taxon>
        <taxon>Chaetothyriales</taxon>
        <taxon>Cyphellophoraceae</taxon>
        <taxon>Cyphellophora</taxon>
    </lineage>
</organism>
<feature type="region of interest" description="Disordered" evidence="1">
    <location>
        <begin position="49"/>
        <end position="128"/>
    </location>
</feature>
<dbReference type="PANTHER" id="PTHR28207">
    <property type="entry name" value="ATP SYNTHASE SUBUNIT H, MITOCHONDRIAL"/>
    <property type="match status" value="1"/>
</dbReference>